<gene>
    <name evidence="3" type="ORF">J1N35_036390</name>
</gene>
<accession>A0A9D3UHY6</accession>
<dbReference type="Proteomes" id="UP000828251">
    <property type="component" value="Unassembled WGS sequence"/>
</dbReference>
<evidence type="ECO:0000256" key="2">
    <source>
        <dbReference type="SAM" id="SignalP"/>
    </source>
</evidence>
<keyword evidence="1" id="KW-0472">Membrane</keyword>
<comment type="caution">
    <text evidence="3">The sequence shown here is derived from an EMBL/GenBank/DDBJ whole genome shotgun (WGS) entry which is preliminary data.</text>
</comment>
<evidence type="ECO:0000313" key="4">
    <source>
        <dbReference type="Proteomes" id="UP000828251"/>
    </source>
</evidence>
<sequence length="99" mass="11831">MKELWIAKILSILQLVQFSDESSFKGSCNRFVKENEEIGGGKDLLHLNLFIETDFKLDIEVMMKPDWDLLLEFYLHYQVFFLLLGIEIYWIFCCLQLFL</sequence>
<keyword evidence="1" id="KW-1133">Transmembrane helix</keyword>
<keyword evidence="4" id="KW-1185">Reference proteome</keyword>
<evidence type="ECO:0008006" key="5">
    <source>
        <dbReference type="Google" id="ProtNLM"/>
    </source>
</evidence>
<reference evidence="3 4" key="1">
    <citation type="journal article" date="2021" name="Plant Biotechnol. J.">
        <title>Multi-omics assisted identification of the key and species-specific regulatory components of drought-tolerant mechanisms in Gossypium stocksii.</title>
        <authorList>
            <person name="Yu D."/>
            <person name="Ke L."/>
            <person name="Zhang D."/>
            <person name="Wu Y."/>
            <person name="Sun Y."/>
            <person name="Mei J."/>
            <person name="Sun J."/>
            <person name="Sun Y."/>
        </authorList>
    </citation>
    <scope>NUCLEOTIDE SEQUENCE [LARGE SCALE GENOMIC DNA]</scope>
    <source>
        <strain evidence="4">cv. E1</strain>
        <tissue evidence="3">Leaf</tissue>
    </source>
</reference>
<protein>
    <recommendedName>
        <fullName evidence="5">HAT C-terminal dimerisation domain-containing protein</fullName>
    </recommendedName>
</protein>
<proteinExistence type="predicted"/>
<evidence type="ECO:0000313" key="3">
    <source>
        <dbReference type="EMBL" id="KAH1045606.1"/>
    </source>
</evidence>
<feature type="chain" id="PRO_5038898556" description="HAT C-terminal dimerisation domain-containing protein" evidence="2">
    <location>
        <begin position="19"/>
        <end position="99"/>
    </location>
</feature>
<organism evidence="3 4">
    <name type="scientific">Gossypium stocksii</name>
    <dbReference type="NCBI Taxonomy" id="47602"/>
    <lineage>
        <taxon>Eukaryota</taxon>
        <taxon>Viridiplantae</taxon>
        <taxon>Streptophyta</taxon>
        <taxon>Embryophyta</taxon>
        <taxon>Tracheophyta</taxon>
        <taxon>Spermatophyta</taxon>
        <taxon>Magnoliopsida</taxon>
        <taxon>eudicotyledons</taxon>
        <taxon>Gunneridae</taxon>
        <taxon>Pentapetalae</taxon>
        <taxon>rosids</taxon>
        <taxon>malvids</taxon>
        <taxon>Malvales</taxon>
        <taxon>Malvaceae</taxon>
        <taxon>Malvoideae</taxon>
        <taxon>Gossypium</taxon>
    </lineage>
</organism>
<dbReference type="AlphaFoldDB" id="A0A9D3UHY6"/>
<dbReference type="EMBL" id="JAIQCV010000011">
    <property type="protein sequence ID" value="KAH1045606.1"/>
    <property type="molecule type" value="Genomic_DNA"/>
</dbReference>
<feature type="transmembrane region" description="Helical" evidence="1">
    <location>
        <begin position="75"/>
        <end position="98"/>
    </location>
</feature>
<keyword evidence="1" id="KW-0812">Transmembrane</keyword>
<evidence type="ECO:0000256" key="1">
    <source>
        <dbReference type="SAM" id="Phobius"/>
    </source>
</evidence>
<keyword evidence="2" id="KW-0732">Signal</keyword>
<name>A0A9D3UHY6_9ROSI</name>
<feature type="signal peptide" evidence="2">
    <location>
        <begin position="1"/>
        <end position="18"/>
    </location>
</feature>